<evidence type="ECO:0000256" key="2">
    <source>
        <dbReference type="ARBA" id="ARBA00023002"/>
    </source>
</evidence>
<keyword evidence="2" id="KW-0560">Oxidoreductase</keyword>
<name>A0A5J5HZU2_9SPHN</name>
<dbReference type="Gene3D" id="3.40.50.720">
    <property type="entry name" value="NAD(P)-binding Rossmann-like Domain"/>
    <property type="match status" value="1"/>
</dbReference>
<dbReference type="Proteomes" id="UP000325933">
    <property type="component" value="Unassembled WGS sequence"/>
</dbReference>
<organism evidence="7 8">
    <name type="scientific">Sphingobium limneticum</name>
    <dbReference type="NCBI Taxonomy" id="1007511"/>
    <lineage>
        <taxon>Bacteria</taxon>
        <taxon>Pseudomonadati</taxon>
        <taxon>Pseudomonadota</taxon>
        <taxon>Alphaproteobacteria</taxon>
        <taxon>Sphingomonadales</taxon>
        <taxon>Sphingomonadaceae</taxon>
        <taxon>Sphingobium</taxon>
    </lineage>
</organism>
<evidence type="ECO:0000256" key="4">
    <source>
        <dbReference type="RuleBase" id="RU000363"/>
    </source>
</evidence>
<dbReference type="InterPro" id="IPR002347">
    <property type="entry name" value="SDR_fam"/>
</dbReference>
<dbReference type="Proteomes" id="UP000326364">
    <property type="component" value="Unassembled WGS sequence"/>
</dbReference>
<evidence type="ECO:0000313" key="7">
    <source>
        <dbReference type="EMBL" id="KAA9026576.1"/>
    </source>
</evidence>
<comment type="similarity">
    <text evidence="1 4">Belongs to the short-chain dehydrogenases/reductases (SDR) family.</text>
</comment>
<dbReference type="EMBL" id="VYQA01000016">
    <property type="protein sequence ID" value="KAA9026576.1"/>
    <property type="molecule type" value="Genomic_DNA"/>
</dbReference>
<dbReference type="RefSeq" id="WP_120252655.1">
    <property type="nucleotide sequence ID" value="NZ_JBNNIY010000013.1"/>
</dbReference>
<dbReference type="InterPro" id="IPR036291">
    <property type="entry name" value="NAD(P)-bd_dom_sf"/>
</dbReference>
<comment type="caution">
    <text evidence="7">The sequence shown here is derived from an EMBL/GenBank/DDBJ whole genome shotgun (WGS) entry which is preliminary data.</text>
</comment>
<dbReference type="GO" id="GO:0016491">
    <property type="term" value="F:oxidoreductase activity"/>
    <property type="evidence" value="ECO:0007669"/>
    <property type="project" value="UniProtKB-KW"/>
</dbReference>
<dbReference type="InterPro" id="IPR020904">
    <property type="entry name" value="Sc_DH/Rdtase_CS"/>
</dbReference>
<evidence type="ECO:0000256" key="3">
    <source>
        <dbReference type="ARBA" id="ARBA00051383"/>
    </source>
</evidence>
<evidence type="ECO:0000256" key="5">
    <source>
        <dbReference type="SAM" id="MobiDB-lite"/>
    </source>
</evidence>
<dbReference type="PANTHER" id="PTHR43391:SF12">
    <property type="entry name" value="OXIDOREDUCTASE EPHD-RELATED"/>
    <property type="match status" value="1"/>
</dbReference>
<accession>A0A5J5HZU2</accession>
<dbReference type="EMBL" id="VYQB01000016">
    <property type="protein sequence ID" value="KAA9013514.1"/>
    <property type="molecule type" value="Genomic_DNA"/>
</dbReference>
<evidence type="ECO:0000313" key="6">
    <source>
        <dbReference type="EMBL" id="KAA9013514.1"/>
    </source>
</evidence>
<evidence type="ECO:0000313" key="9">
    <source>
        <dbReference type="Proteomes" id="UP000326364"/>
    </source>
</evidence>
<keyword evidence="9" id="KW-1185">Reference proteome</keyword>
<dbReference type="PRINTS" id="PR00080">
    <property type="entry name" value="SDRFAMILY"/>
</dbReference>
<dbReference type="PROSITE" id="PS00061">
    <property type="entry name" value="ADH_SHORT"/>
    <property type="match status" value="1"/>
</dbReference>
<gene>
    <name evidence="7" type="ORF">F4U95_18620</name>
    <name evidence="6" type="ORF">F4U96_18495</name>
</gene>
<dbReference type="SUPFAM" id="SSF51735">
    <property type="entry name" value="NAD(P)-binding Rossmann-fold domains"/>
    <property type="match status" value="1"/>
</dbReference>
<protein>
    <submittedName>
        <fullName evidence="7">SDR family NAD(P)-dependent oxidoreductase</fullName>
    </submittedName>
</protein>
<dbReference type="CDD" id="cd05233">
    <property type="entry name" value="SDR_c"/>
    <property type="match status" value="1"/>
</dbReference>
<dbReference type="AlphaFoldDB" id="A0A5J5HZU2"/>
<dbReference type="FunFam" id="3.40.50.720:FF:000084">
    <property type="entry name" value="Short-chain dehydrogenase reductase"/>
    <property type="match status" value="1"/>
</dbReference>
<dbReference type="PRINTS" id="PR00081">
    <property type="entry name" value="GDHRDH"/>
</dbReference>
<evidence type="ECO:0000313" key="8">
    <source>
        <dbReference type="Proteomes" id="UP000325933"/>
    </source>
</evidence>
<proteinExistence type="inferred from homology"/>
<reference evidence="8 9" key="1">
    <citation type="submission" date="2019-09" db="EMBL/GenBank/DDBJ databases">
        <authorList>
            <person name="Feng G."/>
        </authorList>
    </citation>
    <scope>NUCLEOTIDE SEQUENCE [LARGE SCALE GENOMIC DNA]</scope>
    <source>
        <strain evidence="7 8">KACC 19283</strain>
        <strain evidence="6 9">KACC 19284</strain>
    </source>
</reference>
<feature type="region of interest" description="Disordered" evidence="5">
    <location>
        <begin position="270"/>
        <end position="297"/>
    </location>
</feature>
<sequence length="297" mass="32026">MTKVAGRTAFITGGGSGVALGQAKVFAQAGCKVAIVDIRQDHLDEAMAWFEGRGHDVMAVKLDITDRDAYERAADAVEAKLGPVELLFNTAGVSIFGPLQNATYDDWDWQLDVNLKGVINGIQTFVPRMIERGKGGHIVNTASMSAFVALKGTGIYCTSKMAIRGLSECLALDLADHGIGVSMLCPGAVNSNIHEAVLTRPAHLQSTGYYGADPDVMAHLKQVIAVGMEPEVLAQYVLKGVEADQLYILPYPEFRGTLEDIHERVMTSLAKPEDDPDYEKRVAHGVPGGEKREKVDS</sequence>
<dbReference type="PANTHER" id="PTHR43391">
    <property type="entry name" value="RETINOL DEHYDROGENASE-RELATED"/>
    <property type="match status" value="1"/>
</dbReference>
<dbReference type="Pfam" id="PF00106">
    <property type="entry name" value="adh_short"/>
    <property type="match status" value="1"/>
</dbReference>
<evidence type="ECO:0000256" key="1">
    <source>
        <dbReference type="ARBA" id="ARBA00006484"/>
    </source>
</evidence>
<comment type="catalytic activity">
    <reaction evidence="3">
        <text>2,5-dichlorocyclohexa-2,5-dien-1,4-diol + NAD(+) = 2,5-dichlorohydroquinone + NADH + H(+)</text>
        <dbReference type="Rhea" id="RHEA:15741"/>
        <dbReference type="ChEBI" id="CHEBI:15378"/>
        <dbReference type="ChEBI" id="CHEBI:27545"/>
        <dbReference type="ChEBI" id="CHEBI:28975"/>
        <dbReference type="ChEBI" id="CHEBI:57540"/>
        <dbReference type="ChEBI" id="CHEBI:57945"/>
    </reaction>
</comment>